<sequence length="399" mass="43432">MSLTLYRADIHHSLGTGSQPPLPSIGTSTNISGAVISSITNTTGMANAGNGLPPHNSTFPQNDLDVADGKTLTTPRSPPPIHPEAGAPVPSNSAPKSTTTVTTEHLPPPSEGTARCPSPQLTIVKYEEIQNQVIAIAQECAGPKLTWSRLSQIHCRPPPVFNCNVPPAHTRSDDFLTPSHNEQWYCPNVIDFPLLTKFSEKQNPLPPGSFIPTTSKCNHPKSTIVRCFYRLHQPPQNVVAEWARIVVASMELSADNLFSPPPVSSNLTNDHFTRGVEALYYLETLKNGSSTFDPPPPHPDPSTQPAHRMHSVDVLHDFWNLIIEVLMAYIILQTHSLAKAPLKAAQKKAKTRANQVATNTSDQTLPAIQPASSAVAPSPKDATQKLQRYQKKQNFQPLV</sequence>
<reference evidence="3" key="4">
    <citation type="submission" date="2025-05" db="UniProtKB">
        <authorList>
            <consortium name="EnsemblFungi"/>
        </authorList>
    </citation>
    <scope>IDENTIFICATION</scope>
    <source>
        <strain evidence="3">isolate 1-1 / race 1 (BBBD)</strain>
    </source>
</reference>
<accession>A0A0C4EVX0</accession>
<feature type="compositionally biased region" description="Polar residues" evidence="1">
    <location>
        <begin position="353"/>
        <end position="372"/>
    </location>
</feature>
<dbReference type="Proteomes" id="UP000005240">
    <property type="component" value="Unassembled WGS sequence"/>
</dbReference>
<evidence type="ECO:0000313" key="4">
    <source>
        <dbReference type="Proteomes" id="UP000005240"/>
    </source>
</evidence>
<gene>
    <name evidence="2" type="ORF">PTTG_04956</name>
</gene>
<evidence type="ECO:0000313" key="2">
    <source>
        <dbReference type="EMBL" id="OAV92781.1"/>
    </source>
</evidence>
<dbReference type="EnsemblFungi" id="PTTG_04956-t43_1">
    <property type="protein sequence ID" value="PTTG_04956-t43_1-p1"/>
    <property type="gene ID" value="PTTG_04956"/>
</dbReference>
<dbReference type="STRING" id="630390.A0A0C4EVX0"/>
<proteinExistence type="predicted"/>
<dbReference type="EMBL" id="ADAS02000059">
    <property type="protein sequence ID" value="OAV92781.1"/>
    <property type="molecule type" value="Genomic_DNA"/>
</dbReference>
<evidence type="ECO:0000313" key="3">
    <source>
        <dbReference type="EnsemblFungi" id="PTTG_04956-t43_1-p1"/>
    </source>
</evidence>
<organism evidence="2">
    <name type="scientific">Puccinia triticina (isolate 1-1 / race 1 (BBBD))</name>
    <name type="common">Brown leaf rust fungus</name>
    <dbReference type="NCBI Taxonomy" id="630390"/>
    <lineage>
        <taxon>Eukaryota</taxon>
        <taxon>Fungi</taxon>
        <taxon>Dikarya</taxon>
        <taxon>Basidiomycota</taxon>
        <taxon>Pucciniomycotina</taxon>
        <taxon>Pucciniomycetes</taxon>
        <taxon>Pucciniales</taxon>
        <taxon>Pucciniaceae</taxon>
        <taxon>Puccinia</taxon>
    </lineage>
</organism>
<feature type="compositionally biased region" description="Polar residues" evidence="1">
    <location>
        <begin position="384"/>
        <end position="399"/>
    </location>
</feature>
<protein>
    <submittedName>
        <fullName evidence="2 3">Uncharacterized protein</fullName>
    </submittedName>
</protein>
<feature type="region of interest" description="Disordered" evidence="1">
    <location>
        <begin position="48"/>
        <end position="116"/>
    </location>
</feature>
<feature type="compositionally biased region" description="Polar residues" evidence="1">
    <location>
        <begin position="90"/>
        <end position="103"/>
    </location>
</feature>
<dbReference type="VEuPathDB" id="FungiDB:PTTG_04956"/>
<dbReference type="OrthoDB" id="2518989at2759"/>
<reference evidence="2" key="2">
    <citation type="submission" date="2016-05" db="EMBL/GenBank/DDBJ databases">
        <title>Comparative analysis highlights variable genome content of wheat rusts and divergence of the mating loci.</title>
        <authorList>
            <person name="Cuomo C.A."/>
            <person name="Bakkeren G."/>
            <person name="Szabo L."/>
            <person name="Khalil H."/>
            <person name="Joly D."/>
            <person name="Goldberg J."/>
            <person name="Young S."/>
            <person name="Zeng Q."/>
            <person name="Fellers J."/>
        </authorList>
    </citation>
    <scope>NUCLEOTIDE SEQUENCE [LARGE SCALE GENOMIC DNA]</scope>
    <source>
        <strain evidence="2">1-1 BBBD Race 1</strain>
    </source>
</reference>
<reference evidence="2" key="1">
    <citation type="submission" date="2009-11" db="EMBL/GenBank/DDBJ databases">
        <authorList>
            <consortium name="The Broad Institute Genome Sequencing Platform"/>
            <person name="Ward D."/>
            <person name="Feldgarden M."/>
            <person name="Earl A."/>
            <person name="Young S.K."/>
            <person name="Zeng Q."/>
            <person name="Koehrsen M."/>
            <person name="Alvarado L."/>
            <person name="Berlin A."/>
            <person name="Bochicchio J."/>
            <person name="Borenstein D."/>
            <person name="Chapman S.B."/>
            <person name="Chen Z."/>
            <person name="Engels R."/>
            <person name="Freedman E."/>
            <person name="Gellesch M."/>
            <person name="Goldberg J."/>
            <person name="Griggs A."/>
            <person name="Gujja S."/>
            <person name="Heilman E."/>
            <person name="Heiman D."/>
            <person name="Hepburn T."/>
            <person name="Howarth C."/>
            <person name="Jen D."/>
            <person name="Larson L."/>
            <person name="Lewis B."/>
            <person name="Mehta T."/>
            <person name="Park D."/>
            <person name="Pearson M."/>
            <person name="Roberts A."/>
            <person name="Saif S."/>
            <person name="Shea T."/>
            <person name="Shenoy N."/>
            <person name="Sisk P."/>
            <person name="Stolte C."/>
            <person name="Sykes S."/>
            <person name="Thomson T."/>
            <person name="Walk T."/>
            <person name="White J."/>
            <person name="Yandava C."/>
            <person name="Izard J."/>
            <person name="Baranova O.V."/>
            <person name="Blanton J.M."/>
            <person name="Tanner A.C."/>
            <person name="Dewhirst F.E."/>
            <person name="Haas B."/>
            <person name="Nusbaum C."/>
            <person name="Birren B."/>
        </authorList>
    </citation>
    <scope>NUCLEOTIDE SEQUENCE [LARGE SCALE GENOMIC DNA]</scope>
    <source>
        <strain evidence="2">1-1 BBBD Race 1</strain>
    </source>
</reference>
<reference evidence="3 4" key="3">
    <citation type="journal article" date="2017" name="G3 (Bethesda)">
        <title>Comparative analysis highlights variable genome content of wheat rusts and divergence of the mating loci.</title>
        <authorList>
            <person name="Cuomo C.A."/>
            <person name="Bakkeren G."/>
            <person name="Khalil H.B."/>
            <person name="Panwar V."/>
            <person name="Joly D."/>
            <person name="Linning R."/>
            <person name="Sakthikumar S."/>
            <person name="Song X."/>
            <person name="Adiconis X."/>
            <person name="Fan L."/>
            <person name="Goldberg J.M."/>
            <person name="Levin J.Z."/>
            <person name="Young S."/>
            <person name="Zeng Q."/>
            <person name="Anikster Y."/>
            <person name="Bruce M."/>
            <person name="Wang M."/>
            <person name="Yin C."/>
            <person name="McCallum B."/>
            <person name="Szabo L.J."/>
            <person name="Hulbert S."/>
            <person name="Chen X."/>
            <person name="Fellers J.P."/>
        </authorList>
    </citation>
    <scope>NUCLEOTIDE SEQUENCE</scope>
    <source>
        <strain evidence="3">isolate 1-1 / race 1 (BBBD)</strain>
        <strain evidence="4">Isolate 1-1 / race 1 (BBBD)</strain>
    </source>
</reference>
<keyword evidence="4" id="KW-1185">Reference proteome</keyword>
<dbReference type="AlphaFoldDB" id="A0A0C4EVX0"/>
<feature type="region of interest" description="Disordered" evidence="1">
    <location>
        <begin position="353"/>
        <end position="399"/>
    </location>
</feature>
<evidence type="ECO:0000256" key="1">
    <source>
        <dbReference type="SAM" id="MobiDB-lite"/>
    </source>
</evidence>
<name>A0A0C4EVX0_PUCT1</name>